<feature type="compositionally biased region" description="Basic and acidic residues" evidence="1">
    <location>
        <begin position="35"/>
        <end position="86"/>
    </location>
</feature>
<accession>A0ABQ2IQV4</accession>
<reference evidence="3" key="1">
    <citation type="journal article" date="2019" name="Int. J. Syst. Evol. Microbiol.">
        <title>The Global Catalogue of Microorganisms (GCM) 10K type strain sequencing project: providing services to taxonomists for standard genome sequencing and annotation.</title>
        <authorList>
            <consortium name="The Broad Institute Genomics Platform"/>
            <consortium name="The Broad Institute Genome Sequencing Center for Infectious Disease"/>
            <person name="Wu L."/>
            <person name="Ma J."/>
        </authorList>
    </citation>
    <scope>NUCLEOTIDE SEQUENCE [LARGE SCALE GENOMIC DNA]</scope>
    <source>
        <strain evidence="3">CGMCC 4.7319</strain>
    </source>
</reference>
<proteinExistence type="predicted"/>
<organism evidence="2 3">
    <name type="scientific">Lentzea pudingi</name>
    <dbReference type="NCBI Taxonomy" id="1789439"/>
    <lineage>
        <taxon>Bacteria</taxon>
        <taxon>Bacillati</taxon>
        <taxon>Actinomycetota</taxon>
        <taxon>Actinomycetes</taxon>
        <taxon>Pseudonocardiales</taxon>
        <taxon>Pseudonocardiaceae</taxon>
        <taxon>Lentzea</taxon>
    </lineage>
</organism>
<keyword evidence="3" id="KW-1185">Reference proteome</keyword>
<dbReference type="Proteomes" id="UP000597656">
    <property type="component" value="Unassembled WGS sequence"/>
</dbReference>
<feature type="region of interest" description="Disordered" evidence="1">
    <location>
        <begin position="34"/>
        <end position="147"/>
    </location>
</feature>
<evidence type="ECO:0000313" key="2">
    <source>
        <dbReference type="EMBL" id="GGN27582.1"/>
    </source>
</evidence>
<feature type="compositionally biased region" description="Pro residues" evidence="1">
    <location>
        <begin position="110"/>
        <end position="125"/>
    </location>
</feature>
<name>A0ABQ2IQV4_9PSEU</name>
<comment type="caution">
    <text evidence="2">The sequence shown here is derived from an EMBL/GenBank/DDBJ whole genome shotgun (WGS) entry which is preliminary data.</text>
</comment>
<dbReference type="RefSeq" id="WP_189160348.1">
    <property type="nucleotide sequence ID" value="NZ_BMNC01000025.1"/>
</dbReference>
<gene>
    <name evidence="2" type="ORF">GCM10011609_83030</name>
</gene>
<sequence length="147" mass="16191">MAMIGEVDPRVQALFDDNLAKTRRSTAEVSVELRANQDKVAADIEAREAKQKRDQAEARESAENITKQGEKQQQRKPQWDRPDRGTGEMAFGPEDDDGGYAPRQQAPVAAPVPPPPPPPVAPPPPVHRRRPAPVDDDDDLSGQTWLS</sequence>
<evidence type="ECO:0000256" key="1">
    <source>
        <dbReference type="SAM" id="MobiDB-lite"/>
    </source>
</evidence>
<protein>
    <submittedName>
        <fullName evidence="2">Uncharacterized protein</fullName>
    </submittedName>
</protein>
<evidence type="ECO:0000313" key="3">
    <source>
        <dbReference type="Proteomes" id="UP000597656"/>
    </source>
</evidence>
<dbReference type="EMBL" id="BMNC01000025">
    <property type="protein sequence ID" value="GGN27582.1"/>
    <property type="molecule type" value="Genomic_DNA"/>
</dbReference>